<dbReference type="SUPFAM" id="SSF49785">
    <property type="entry name" value="Galactose-binding domain-like"/>
    <property type="match status" value="1"/>
</dbReference>
<dbReference type="NCBIfam" id="TIGR00976">
    <property type="entry name" value="CocE_NonD"/>
    <property type="match status" value="1"/>
</dbReference>
<proteinExistence type="predicted"/>
<gene>
    <name evidence="2" type="ORF">ITP53_46060</name>
</gene>
<dbReference type="EMBL" id="JADOGI010000241">
    <property type="protein sequence ID" value="MBF8192922.1"/>
    <property type="molecule type" value="Genomic_DNA"/>
</dbReference>
<dbReference type="RefSeq" id="WP_195901806.1">
    <property type="nucleotide sequence ID" value="NZ_JADOGI010000241.1"/>
</dbReference>
<dbReference type="Pfam" id="PF08530">
    <property type="entry name" value="PepX_C"/>
    <property type="match status" value="1"/>
</dbReference>
<dbReference type="AlphaFoldDB" id="A0A931F4R4"/>
<evidence type="ECO:0000313" key="3">
    <source>
        <dbReference type="Proteomes" id="UP000605361"/>
    </source>
</evidence>
<sequence>MTHFGEGEAAAPPFETPVRVFLQGAGRWIGLPDWPPPASAPTTWFLHADGALSMRPATSSGSSSYRYDPADPTPSVGGAFAAMPFRHGAQGNRRLENRADVLTFTSSILDHEVEVVGEAVADLHVRSSLPHADFFARLCDVAPNGRSTNITDGIIRLSHSAHTAIRPVRITLAGTAYRRKPGCISNGSG</sequence>
<keyword evidence="2" id="KW-0378">Hydrolase</keyword>
<protein>
    <submittedName>
        <fullName evidence="2">CocE/NonD family hydrolase</fullName>
    </submittedName>
</protein>
<comment type="caution">
    <text evidence="2">The sequence shown here is derived from an EMBL/GenBank/DDBJ whole genome shotgun (WGS) entry which is preliminary data.</text>
</comment>
<feature type="domain" description="Xaa-Pro dipeptidyl-peptidase C-terminal" evidence="1">
    <location>
        <begin position="1"/>
        <end position="185"/>
    </location>
</feature>
<dbReference type="Gene3D" id="2.60.120.260">
    <property type="entry name" value="Galactose-binding domain-like"/>
    <property type="match status" value="1"/>
</dbReference>
<reference evidence="2" key="1">
    <citation type="submission" date="2020-11" db="EMBL/GenBank/DDBJ databases">
        <title>Whole-genome analyses of Nonomuraea sp. K274.</title>
        <authorList>
            <person name="Veyisoglu A."/>
        </authorList>
    </citation>
    <scope>NUCLEOTIDE SEQUENCE</scope>
    <source>
        <strain evidence="2">K274</strain>
    </source>
</reference>
<organism evidence="2 3">
    <name type="scientific">Nonomuraea cypriaca</name>
    <dbReference type="NCBI Taxonomy" id="1187855"/>
    <lineage>
        <taxon>Bacteria</taxon>
        <taxon>Bacillati</taxon>
        <taxon>Actinomycetota</taxon>
        <taxon>Actinomycetes</taxon>
        <taxon>Streptosporangiales</taxon>
        <taxon>Streptosporangiaceae</taxon>
        <taxon>Nonomuraea</taxon>
    </lineage>
</organism>
<evidence type="ECO:0000259" key="1">
    <source>
        <dbReference type="SMART" id="SM00939"/>
    </source>
</evidence>
<dbReference type="InterPro" id="IPR005674">
    <property type="entry name" value="CocE/Ser_esterase"/>
</dbReference>
<keyword evidence="3" id="KW-1185">Reference proteome</keyword>
<accession>A0A931F4R4</accession>
<dbReference type="GO" id="GO:0008239">
    <property type="term" value="F:dipeptidyl-peptidase activity"/>
    <property type="evidence" value="ECO:0007669"/>
    <property type="project" value="InterPro"/>
</dbReference>
<evidence type="ECO:0000313" key="2">
    <source>
        <dbReference type="EMBL" id="MBF8192922.1"/>
    </source>
</evidence>
<name>A0A931F4R4_9ACTN</name>
<dbReference type="InterPro" id="IPR013736">
    <property type="entry name" value="Xaa-Pro_dipept_C"/>
</dbReference>
<dbReference type="SMART" id="SM00939">
    <property type="entry name" value="PepX_C"/>
    <property type="match status" value="1"/>
</dbReference>
<dbReference type="InterPro" id="IPR008979">
    <property type="entry name" value="Galactose-bd-like_sf"/>
</dbReference>
<dbReference type="Proteomes" id="UP000605361">
    <property type="component" value="Unassembled WGS sequence"/>
</dbReference>